<evidence type="ECO:0000313" key="2">
    <source>
        <dbReference type="EMBL" id="OBX11418.1"/>
    </source>
</evidence>
<comment type="caution">
    <text evidence="2">The sequence shown here is derived from an EMBL/GenBank/DDBJ whole genome shotgun (WGS) entry which is preliminary data.</text>
</comment>
<keyword evidence="1" id="KW-1133">Transmembrane helix</keyword>
<name>A0AB36E676_9PAST</name>
<evidence type="ECO:0000313" key="3">
    <source>
        <dbReference type="Proteomes" id="UP000092527"/>
    </source>
</evidence>
<dbReference type="EMBL" id="JTJU01000012">
    <property type="protein sequence ID" value="OBX11418.1"/>
    <property type="molecule type" value="Genomic_DNA"/>
</dbReference>
<protein>
    <submittedName>
        <fullName evidence="2">Uncharacterized protein</fullName>
    </submittedName>
</protein>
<dbReference type="Proteomes" id="UP000092527">
    <property type="component" value="Unassembled WGS sequence"/>
</dbReference>
<feature type="transmembrane region" description="Helical" evidence="1">
    <location>
        <begin position="6"/>
        <end position="30"/>
    </location>
</feature>
<reference evidence="2 3" key="1">
    <citation type="submission" date="2014-11" db="EMBL/GenBank/DDBJ databases">
        <title>Pan-genome of Gallibacterium spp.</title>
        <authorList>
            <person name="Kudirkiene E."/>
            <person name="Bojesen A.M."/>
        </authorList>
    </citation>
    <scope>NUCLEOTIDE SEQUENCE [LARGE SCALE GENOMIC DNA]</scope>
    <source>
        <strain evidence="2 3">18469/18</strain>
    </source>
</reference>
<gene>
    <name evidence="2" type="ORF">QV09_02735</name>
</gene>
<evidence type="ECO:0000256" key="1">
    <source>
        <dbReference type="SAM" id="Phobius"/>
    </source>
</evidence>
<keyword evidence="1" id="KW-0812">Transmembrane</keyword>
<feature type="transmembrane region" description="Helical" evidence="1">
    <location>
        <begin position="149"/>
        <end position="168"/>
    </location>
</feature>
<proteinExistence type="predicted"/>
<sequence length="169" mass="19590">MLESNSLLAVVIIYCILILLIIPLAILDLWNANRFYKIIQETFSHNNLHSHSLKAAIRQTGVKRIYVIKKLTELYLDELNKDKENINITSLQNLLDEYESEIDFPDLPKSIIDKIKLIKTENTSDKENIKQLANVINDLYLSEKKYKRCSIMLSLLGIVLTIVSIYPFH</sequence>
<accession>A0AB36E676</accession>
<keyword evidence="1" id="KW-0472">Membrane</keyword>
<dbReference type="RefSeq" id="WP_066113269.1">
    <property type="nucleotide sequence ID" value="NZ_JTJT01000047.1"/>
</dbReference>
<organism evidence="2 3">
    <name type="scientific">Gallibacterium salpingitidis</name>
    <dbReference type="NCBI Taxonomy" id="505341"/>
    <lineage>
        <taxon>Bacteria</taxon>
        <taxon>Pseudomonadati</taxon>
        <taxon>Pseudomonadota</taxon>
        <taxon>Gammaproteobacteria</taxon>
        <taxon>Pasteurellales</taxon>
        <taxon>Pasteurellaceae</taxon>
        <taxon>Gallibacterium</taxon>
    </lineage>
</organism>
<dbReference type="AlphaFoldDB" id="A0AB36E676"/>